<dbReference type="SUPFAM" id="SSF55785">
    <property type="entry name" value="PYP-like sensor domain (PAS domain)"/>
    <property type="match status" value="2"/>
</dbReference>
<accession>A0AAD9DPD6</accession>
<organism evidence="21 22">
    <name type="scientific">Electrophorus voltai</name>
    <dbReference type="NCBI Taxonomy" id="2609070"/>
    <lineage>
        <taxon>Eukaryota</taxon>
        <taxon>Metazoa</taxon>
        <taxon>Chordata</taxon>
        <taxon>Craniata</taxon>
        <taxon>Vertebrata</taxon>
        <taxon>Euteleostomi</taxon>
        <taxon>Actinopterygii</taxon>
        <taxon>Neopterygii</taxon>
        <taxon>Teleostei</taxon>
        <taxon>Ostariophysi</taxon>
        <taxon>Gymnotiformes</taxon>
        <taxon>Gymnotoidei</taxon>
        <taxon>Gymnotidae</taxon>
        <taxon>Electrophorus</taxon>
    </lineage>
</organism>
<dbReference type="InterPro" id="IPR011598">
    <property type="entry name" value="bHLH_dom"/>
</dbReference>
<dbReference type="GO" id="GO:0003735">
    <property type="term" value="F:structural constituent of ribosome"/>
    <property type="evidence" value="ECO:0007669"/>
    <property type="project" value="InterPro"/>
</dbReference>
<keyword evidence="4" id="KW-0677">Repeat</keyword>
<dbReference type="GO" id="GO:0046983">
    <property type="term" value="F:protein dimerization activity"/>
    <property type="evidence" value="ECO:0007669"/>
    <property type="project" value="InterPro"/>
</dbReference>
<dbReference type="PANTHER" id="PTHR23043">
    <property type="entry name" value="HYPOXIA-INDUCIBLE FACTOR 1 ALPHA"/>
    <property type="match status" value="1"/>
</dbReference>
<evidence type="ECO:0000256" key="7">
    <source>
        <dbReference type="ARBA" id="ARBA00022946"/>
    </source>
</evidence>
<dbReference type="InterPro" id="IPR056192">
    <property type="entry name" value="bHLH_NPAS4"/>
</dbReference>
<evidence type="ECO:0000256" key="5">
    <source>
        <dbReference type="ARBA" id="ARBA00022782"/>
    </source>
</evidence>
<evidence type="ECO:0000256" key="6">
    <source>
        <dbReference type="ARBA" id="ARBA00022902"/>
    </source>
</evidence>
<evidence type="ECO:0000313" key="21">
    <source>
        <dbReference type="EMBL" id="KAK1788253.1"/>
    </source>
</evidence>
<sequence>MYRSTKGASKARRDQINAEIRNLKDLLPISDADKSRLSYLHIMSLACMYTRKSVFFTQELTVAEHHDVSGTYKTLSELYELVHTLPGFLLLLTSEGKLLYLSDNVAEHLGHSMVDLVAQSDSVYDIIDPADHFIMRSNLVPATTIDTEHLFRCRFNTSKFVRRQGSGNRMSLVRARCLPSPYHASSYWTSNAVWMCFCSPLEPQTPHPSTTRNPLPTPPAEQAFLLACFQSQHSRDMRLQVAQECVSVYLGYDVETLRSRSWYSFLHPRDLAHASTQHCTLLREEGERQVEMVVQVETADHSWVWLYMILQLKSGEHPISCQNYVISESEAWSVRQQLYTEQSQLALLYQEPLAQQCSEPLSSPEQVFTPSSSGLSAQSFDFSFTTSGRSSSEELPSTPAQSNLSLGSAPCPTSSLDEDSFSQQHASHQTWLQEAKKLTTTTAPTAPPSQLTDISSMARLCSAGKSHAPPALVPNPSIPKQHSLGELVCTPPYTPRLGGGCFTFGEELFNPDSVTTLIGIPCRINQVTSSANQLMSLSTGTGITLSVQHCCKPLFEKLPPTPDSPDNDKSILMALPQIRGPLYVDVPHSVYHSAPEGLLTPEASPTEQLCPGFFSQQAEDEQERLEISLLAQYLSSVAEGFCHDRPLTTRTPSPVLLQEPISIQSGVASSCEFPPTMCWREAHSSLAQDEISLFQGSLLPAVPLSASSSSSSSSSSPSLPSPHSSIQHPPPPGPTQEEALVGVHHLCSVQSTHHNSMTGVRLLESGALDEAKEITESRMDMEMLPPAQSSTLSASPEATPGSVLPDVTPGLPCAQSLLEELATMEPVFEAAASITPALRQQTELYQLSFQESPQHFYQATQSAFPWSGPVLTRTMATLNQMHRQGRPPRPLKKVSATFGRPQLKAVVLKTLIRKPKKPNSANRKCARVRLSNGKEAVVFIPGEGHNLQEHNVVLIQGGRTQDLPGVKLTVVRGKYDCAHVVKKKQ</sequence>
<feature type="domain" description="BHLH" evidence="20">
    <location>
        <begin position="1"/>
        <end position="53"/>
    </location>
</feature>
<keyword evidence="5" id="KW-0221">Differentiation</keyword>
<evidence type="ECO:0000256" key="18">
    <source>
        <dbReference type="SAM" id="MobiDB-lite"/>
    </source>
</evidence>
<dbReference type="AlphaFoldDB" id="A0AAD9DPD6"/>
<dbReference type="InterPro" id="IPR000014">
    <property type="entry name" value="PAS"/>
</dbReference>
<comment type="subcellular location">
    <subcellularLocation>
        <location evidence="2">Mitochondrion</location>
    </subcellularLocation>
    <subcellularLocation>
        <location evidence="1">Nucleus</location>
    </subcellularLocation>
</comment>
<dbReference type="CDD" id="cd19697">
    <property type="entry name" value="bHLH-PAS_NPAS4_PASD10"/>
    <property type="match status" value="1"/>
</dbReference>
<protein>
    <recommendedName>
        <fullName evidence="16">Small ribosomal subunit protein uS12m</fullName>
    </recommendedName>
    <alternativeName>
        <fullName evidence="17">28S ribosomal protein S12, mitochondrial</fullName>
    </alternativeName>
</protein>
<feature type="domain" description="PAS" evidence="19">
    <location>
        <begin position="74"/>
        <end position="139"/>
    </location>
</feature>
<dbReference type="SUPFAM" id="SSF50249">
    <property type="entry name" value="Nucleic acid-binding proteins"/>
    <property type="match status" value="1"/>
</dbReference>
<name>A0AAD9DPD6_9TELE</name>
<gene>
    <name evidence="21" type="ORF">P4O66_016705</name>
</gene>
<comment type="similarity">
    <text evidence="3">Belongs to the universal ribosomal protein uS12 family.</text>
</comment>
<keyword evidence="7" id="KW-0809">Transit peptide</keyword>
<evidence type="ECO:0000256" key="13">
    <source>
        <dbReference type="ARBA" id="ARBA00023163"/>
    </source>
</evidence>
<dbReference type="PANTHER" id="PTHR23043:SF24">
    <property type="entry name" value="NEURONAL PAS DOMAIN-CONTAINING PROTEIN 4"/>
    <property type="match status" value="1"/>
</dbReference>
<evidence type="ECO:0000256" key="14">
    <source>
        <dbReference type="ARBA" id="ARBA00023242"/>
    </source>
</evidence>
<dbReference type="Proteomes" id="UP001239994">
    <property type="component" value="Unassembled WGS sequence"/>
</dbReference>
<keyword evidence="14" id="KW-0539">Nucleus</keyword>
<keyword evidence="13" id="KW-0804">Transcription</keyword>
<keyword evidence="11" id="KW-0496">Mitochondrion</keyword>
<dbReference type="Gene3D" id="3.30.450.20">
    <property type="entry name" value="PAS domain"/>
    <property type="match status" value="2"/>
</dbReference>
<dbReference type="GO" id="GO:0000977">
    <property type="term" value="F:RNA polymerase II transcription regulatory region sequence-specific DNA binding"/>
    <property type="evidence" value="ECO:0007669"/>
    <property type="project" value="TreeGrafter"/>
</dbReference>
<dbReference type="GO" id="GO:0048513">
    <property type="term" value="P:animal organ development"/>
    <property type="evidence" value="ECO:0007669"/>
    <property type="project" value="UniProtKB-ARBA"/>
</dbReference>
<dbReference type="PROSITE" id="PS00055">
    <property type="entry name" value="RIBOSOMAL_S12"/>
    <property type="match status" value="1"/>
</dbReference>
<dbReference type="NCBIfam" id="TIGR00981">
    <property type="entry name" value="rpsL_bact"/>
    <property type="match status" value="1"/>
</dbReference>
<evidence type="ECO:0000256" key="17">
    <source>
        <dbReference type="ARBA" id="ARBA00083933"/>
    </source>
</evidence>
<dbReference type="GO" id="GO:0030154">
    <property type="term" value="P:cell differentiation"/>
    <property type="evidence" value="ECO:0007669"/>
    <property type="project" value="UniProtKB-KW"/>
</dbReference>
<dbReference type="InterPro" id="IPR006032">
    <property type="entry name" value="Ribosomal_uS12"/>
</dbReference>
<dbReference type="EMBL" id="JAROKS010000023">
    <property type="protein sequence ID" value="KAK1788253.1"/>
    <property type="molecule type" value="Genomic_DNA"/>
</dbReference>
<evidence type="ECO:0000256" key="2">
    <source>
        <dbReference type="ARBA" id="ARBA00004173"/>
    </source>
</evidence>
<reference evidence="21" key="1">
    <citation type="submission" date="2023-03" db="EMBL/GenBank/DDBJ databases">
        <title>Electrophorus voltai genome.</title>
        <authorList>
            <person name="Bian C."/>
        </authorList>
    </citation>
    <scope>NUCLEOTIDE SEQUENCE</scope>
    <source>
        <strain evidence="21">CB-2022</strain>
        <tissue evidence="21">Muscle</tissue>
    </source>
</reference>
<evidence type="ECO:0000256" key="12">
    <source>
        <dbReference type="ARBA" id="ARBA00023159"/>
    </source>
</evidence>
<dbReference type="GO" id="GO:0007399">
    <property type="term" value="P:nervous system development"/>
    <property type="evidence" value="ECO:0007669"/>
    <property type="project" value="UniProtKB-KW"/>
</dbReference>
<evidence type="ECO:0000313" key="22">
    <source>
        <dbReference type="Proteomes" id="UP001239994"/>
    </source>
</evidence>
<dbReference type="PROSITE" id="PS50112">
    <property type="entry name" value="PAS"/>
    <property type="match status" value="1"/>
</dbReference>
<dbReference type="InterPro" id="IPR005679">
    <property type="entry name" value="Ribosomal_uS12_bac"/>
</dbReference>
<dbReference type="Pfam" id="PF00164">
    <property type="entry name" value="Ribosom_S12_S23"/>
    <property type="match status" value="1"/>
</dbReference>
<dbReference type="Pfam" id="PF14598">
    <property type="entry name" value="PAS_11"/>
    <property type="match status" value="1"/>
</dbReference>
<dbReference type="GO" id="GO:0006412">
    <property type="term" value="P:translation"/>
    <property type="evidence" value="ECO:0007669"/>
    <property type="project" value="InterPro"/>
</dbReference>
<dbReference type="CDD" id="cd00130">
    <property type="entry name" value="PAS"/>
    <property type="match status" value="1"/>
</dbReference>
<evidence type="ECO:0000259" key="20">
    <source>
        <dbReference type="PROSITE" id="PS50888"/>
    </source>
</evidence>
<evidence type="ECO:0000256" key="1">
    <source>
        <dbReference type="ARBA" id="ARBA00004123"/>
    </source>
</evidence>
<evidence type="ECO:0000256" key="8">
    <source>
        <dbReference type="ARBA" id="ARBA00022980"/>
    </source>
</evidence>
<dbReference type="GO" id="GO:0005763">
    <property type="term" value="C:mitochondrial small ribosomal subunit"/>
    <property type="evidence" value="ECO:0007669"/>
    <property type="project" value="UniProtKB-ARBA"/>
</dbReference>
<dbReference type="InterPro" id="IPR035965">
    <property type="entry name" value="PAS-like_dom_sf"/>
</dbReference>
<evidence type="ECO:0000256" key="16">
    <source>
        <dbReference type="ARBA" id="ARBA00035248"/>
    </source>
</evidence>
<keyword evidence="9" id="KW-0805">Transcription regulation</keyword>
<keyword evidence="22" id="KW-1185">Reference proteome</keyword>
<evidence type="ECO:0000256" key="15">
    <source>
        <dbReference type="ARBA" id="ARBA00023274"/>
    </source>
</evidence>
<dbReference type="Gene3D" id="2.40.50.140">
    <property type="entry name" value="Nucleic acid-binding proteins"/>
    <property type="match status" value="1"/>
</dbReference>
<dbReference type="CDD" id="cd03368">
    <property type="entry name" value="Ribosomal_S12"/>
    <property type="match status" value="1"/>
</dbReference>
<feature type="region of interest" description="Disordered" evidence="18">
    <location>
        <begin position="705"/>
        <end position="738"/>
    </location>
</feature>
<keyword evidence="12" id="KW-0010">Activator</keyword>
<evidence type="ECO:0000256" key="3">
    <source>
        <dbReference type="ARBA" id="ARBA00005657"/>
    </source>
</evidence>
<comment type="caution">
    <text evidence="21">The sequence shown here is derived from an EMBL/GenBank/DDBJ whole genome shotgun (WGS) entry which is preliminary data.</text>
</comment>
<dbReference type="FunFam" id="2.40.50.140:FF:000115">
    <property type="entry name" value="28S ribosomal protein S12, mitochondrial"/>
    <property type="match status" value="1"/>
</dbReference>
<dbReference type="GO" id="GO:0005634">
    <property type="term" value="C:nucleus"/>
    <property type="evidence" value="ECO:0007669"/>
    <property type="project" value="UniProtKB-SubCell"/>
</dbReference>
<feature type="compositionally biased region" description="Low complexity" evidence="18">
    <location>
        <begin position="705"/>
        <end position="727"/>
    </location>
</feature>
<keyword evidence="6" id="KW-0524">Neurogenesis</keyword>
<dbReference type="PROSITE" id="PS50888">
    <property type="entry name" value="BHLH"/>
    <property type="match status" value="1"/>
</dbReference>
<dbReference type="GO" id="GO:0000981">
    <property type="term" value="F:DNA-binding transcription factor activity, RNA polymerase II-specific"/>
    <property type="evidence" value="ECO:0007669"/>
    <property type="project" value="TreeGrafter"/>
</dbReference>
<feature type="region of interest" description="Disordered" evidence="18">
    <location>
        <begin position="385"/>
        <end position="429"/>
    </location>
</feature>
<evidence type="ECO:0000256" key="11">
    <source>
        <dbReference type="ARBA" id="ARBA00023128"/>
    </source>
</evidence>
<evidence type="ECO:0000256" key="4">
    <source>
        <dbReference type="ARBA" id="ARBA00022737"/>
    </source>
</evidence>
<dbReference type="InterPro" id="IPR012340">
    <property type="entry name" value="NA-bd_OB-fold"/>
</dbReference>
<evidence type="ECO:0000256" key="9">
    <source>
        <dbReference type="ARBA" id="ARBA00023015"/>
    </source>
</evidence>
<evidence type="ECO:0000256" key="10">
    <source>
        <dbReference type="ARBA" id="ARBA00023125"/>
    </source>
</evidence>
<proteinExistence type="inferred from homology"/>
<keyword evidence="10" id="KW-0238">DNA-binding</keyword>
<dbReference type="Pfam" id="PF23183">
    <property type="entry name" value="bHLH_NPAS4"/>
    <property type="match status" value="1"/>
</dbReference>
<evidence type="ECO:0000259" key="19">
    <source>
        <dbReference type="PROSITE" id="PS50112"/>
    </source>
</evidence>
<keyword evidence="8" id="KW-0689">Ribosomal protein</keyword>
<dbReference type="PRINTS" id="PR01034">
    <property type="entry name" value="RIBOSOMALS12"/>
</dbReference>
<keyword evidence="15" id="KW-0687">Ribonucleoprotein</keyword>
<dbReference type="SMART" id="SM00091">
    <property type="entry name" value="PAS"/>
    <property type="match status" value="2"/>
</dbReference>